<dbReference type="AlphaFoldDB" id="X0TTJ3"/>
<accession>X0TTJ3</accession>
<dbReference type="EMBL" id="BARS01017316">
    <property type="protein sequence ID" value="GAF96529.1"/>
    <property type="molecule type" value="Genomic_DNA"/>
</dbReference>
<comment type="caution">
    <text evidence="1">The sequence shown here is derived from an EMBL/GenBank/DDBJ whole genome shotgun (WGS) entry which is preliminary data.</text>
</comment>
<evidence type="ECO:0000313" key="1">
    <source>
        <dbReference type="EMBL" id="GAF96529.1"/>
    </source>
</evidence>
<organism evidence="1">
    <name type="scientific">marine sediment metagenome</name>
    <dbReference type="NCBI Taxonomy" id="412755"/>
    <lineage>
        <taxon>unclassified sequences</taxon>
        <taxon>metagenomes</taxon>
        <taxon>ecological metagenomes</taxon>
    </lineage>
</organism>
<proteinExistence type="predicted"/>
<reference evidence="1" key="1">
    <citation type="journal article" date="2014" name="Front. Microbiol.">
        <title>High frequency of phylogenetically diverse reductive dehalogenase-homologous genes in deep subseafloor sedimentary metagenomes.</title>
        <authorList>
            <person name="Kawai M."/>
            <person name="Futagami T."/>
            <person name="Toyoda A."/>
            <person name="Takaki Y."/>
            <person name="Nishi S."/>
            <person name="Hori S."/>
            <person name="Arai W."/>
            <person name="Tsubouchi T."/>
            <person name="Morono Y."/>
            <person name="Uchiyama I."/>
            <person name="Ito T."/>
            <person name="Fujiyama A."/>
            <person name="Inagaki F."/>
            <person name="Takami H."/>
        </authorList>
    </citation>
    <scope>NUCLEOTIDE SEQUENCE</scope>
    <source>
        <strain evidence="1">Expedition CK06-06</strain>
    </source>
</reference>
<name>X0TTJ3_9ZZZZ</name>
<gene>
    <name evidence="1" type="ORF">S01H1_28338</name>
</gene>
<protein>
    <submittedName>
        <fullName evidence="1">Uncharacterized protein</fullName>
    </submittedName>
</protein>
<feature type="non-terminal residue" evidence="1">
    <location>
        <position position="106"/>
    </location>
</feature>
<sequence>MARTVQIQGTDEVMAMFGKPGTYYTGKWENVLITKPSEDEDVPLEVRTALVDLTVPTIFTKESIEKQTGASFPIPEKSRLAYCIDVAKVLKSAGKHKEAEQLTKLL</sequence>